<keyword evidence="3" id="KW-1185">Reference proteome</keyword>
<dbReference type="SUPFAM" id="SSF82714">
    <property type="entry name" value="Multidrug efflux transporter AcrB TolC docking domain, DN and DC subdomains"/>
    <property type="match status" value="1"/>
</dbReference>
<evidence type="ECO:0000313" key="2">
    <source>
        <dbReference type="EMBL" id="MFC0322705.1"/>
    </source>
</evidence>
<dbReference type="Proteomes" id="UP001589769">
    <property type="component" value="Unassembled WGS sequence"/>
</dbReference>
<dbReference type="InterPro" id="IPR001036">
    <property type="entry name" value="Acrflvin-R"/>
</dbReference>
<sequence>MWQQFLPRLAVVATLPAQAEILIRLKPLPERTITQQQFEEQTRQQLHQFDDLRFTFQNEMAQRDVSIIITGNDPQKLEQAAQSLKQQMRQLASVKNVQINAPLLKTELHIKLLPEEAARAGVTPQAVGQVVRIATVGDMSGTAARFDFPDRQVPIRVLLNHTDRQQLETLQHLQIPSSNGGTVALNTVASITFGQGAASLERFDRARRIAVEADLAMGFGVLMVLMVLIVLFRDFLQPFTILMALPLSIGGALIGLLLYGAALDMSSVIGILMLMGIVTKNSILLVDVVIEKRSHGEEREAALLHSGAERVRPILMTTIAMVAGMIPAVFAGGSSAAFRAPMAVAVICGLSASTLLSLVFVPVVYSLVDDFSAWLQPKLAQLTSVTAEDRQRAQE</sequence>
<dbReference type="Gene3D" id="3.30.2090.10">
    <property type="entry name" value="Multidrug efflux transporter AcrB TolC docking domain, DN and DC subdomains"/>
    <property type="match status" value="1"/>
</dbReference>
<dbReference type="Gene3D" id="3.30.70.1440">
    <property type="entry name" value="Multidrug efflux transporter AcrB pore domain"/>
    <property type="match status" value="1"/>
</dbReference>
<dbReference type="Gene3D" id="3.30.70.1430">
    <property type="entry name" value="Multidrug efflux transporter AcrB pore domain"/>
    <property type="match status" value="1"/>
</dbReference>
<name>A0ABV6HX56_9PAST</name>
<accession>A0ABV6HX56</accession>
<feature type="transmembrane region" description="Helical" evidence="1">
    <location>
        <begin position="239"/>
        <end position="262"/>
    </location>
</feature>
<dbReference type="PANTHER" id="PTHR32063">
    <property type="match status" value="1"/>
</dbReference>
<dbReference type="Pfam" id="PF00873">
    <property type="entry name" value="ACR_tran"/>
    <property type="match status" value="1"/>
</dbReference>
<gene>
    <name evidence="2" type="ORF">ACFFHT_03905</name>
</gene>
<dbReference type="PANTHER" id="PTHR32063:SF77">
    <property type="entry name" value="ACR FAMILY TRANSPORT PROTEIN"/>
    <property type="match status" value="1"/>
</dbReference>
<feature type="transmembrane region" description="Helical" evidence="1">
    <location>
        <begin position="268"/>
        <end position="290"/>
    </location>
</feature>
<evidence type="ECO:0000313" key="3">
    <source>
        <dbReference type="Proteomes" id="UP001589769"/>
    </source>
</evidence>
<keyword evidence="1" id="KW-0472">Membrane</keyword>
<dbReference type="EMBL" id="JBHLWA010000015">
    <property type="protein sequence ID" value="MFC0322705.1"/>
    <property type="molecule type" value="Genomic_DNA"/>
</dbReference>
<feature type="transmembrane region" description="Helical" evidence="1">
    <location>
        <begin position="311"/>
        <end position="330"/>
    </location>
</feature>
<dbReference type="RefSeq" id="WP_382373666.1">
    <property type="nucleotide sequence ID" value="NZ_JBHLWA010000015.1"/>
</dbReference>
<evidence type="ECO:0000256" key="1">
    <source>
        <dbReference type="SAM" id="Phobius"/>
    </source>
</evidence>
<dbReference type="InterPro" id="IPR027463">
    <property type="entry name" value="AcrB_DN_DC_subdom"/>
</dbReference>
<proteinExistence type="predicted"/>
<feature type="transmembrane region" description="Helical" evidence="1">
    <location>
        <begin position="215"/>
        <end position="232"/>
    </location>
</feature>
<keyword evidence="1" id="KW-1133">Transmembrane helix</keyword>
<dbReference type="Gene3D" id="1.20.1640.10">
    <property type="entry name" value="Multidrug efflux transporter AcrB transmembrane domain"/>
    <property type="match status" value="1"/>
</dbReference>
<organism evidence="2 3">
    <name type="scientific">Gallibacterium melopsittaci</name>
    <dbReference type="NCBI Taxonomy" id="516063"/>
    <lineage>
        <taxon>Bacteria</taxon>
        <taxon>Pseudomonadati</taxon>
        <taxon>Pseudomonadota</taxon>
        <taxon>Gammaproteobacteria</taxon>
        <taxon>Pasteurellales</taxon>
        <taxon>Pasteurellaceae</taxon>
        <taxon>Gallibacterium</taxon>
    </lineage>
</organism>
<keyword evidence="1" id="KW-0812">Transmembrane</keyword>
<protein>
    <submittedName>
        <fullName evidence="2">Efflux RND transporter permease subunit</fullName>
    </submittedName>
</protein>
<feature type="transmembrane region" description="Helical" evidence="1">
    <location>
        <begin position="342"/>
        <end position="368"/>
    </location>
</feature>
<reference evidence="2 3" key="1">
    <citation type="submission" date="2024-09" db="EMBL/GenBank/DDBJ databases">
        <authorList>
            <person name="Sun Q."/>
            <person name="Mori K."/>
        </authorList>
    </citation>
    <scope>NUCLEOTIDE SEQUENCE [LARGE SCALE GENOMIC DNA]</scope>
    <source>
        <strain evidence="2 3">CCM 7538</strain>
    </source>
</reference>
<comment type="caution">
    <text evidence="2">The sequence shown here is derived from an EMBL/GenBank/DDBJ whole genome shotgun (WGS) entry which is preliminary data.</text>
</comment>
<dbReference type="SUPFAM" id="SSF82866">
    <property type="entry name" value="Multidrug efflux transporter AcrB transmembrane domain"/>
    <property type="match status" value="1"/>
</dbReference>